<sequence length="130" mass="14766">MSSDLSILNAAQKAEFLELWEREDYSTRETIATWLMVAITKDGGPQEDELFKRQVINADEFAITGTKYRVTWSLRDLVATDTYFTIVVGTSWELASDAKAVLGREIAKQLKADMIPRVKISYCLCSPPRR</sequence>
<evidence type="ECO:0000313" key="2">
    <source>
        <dbReference type="Proteomes" id="UP001396898"/>
    </source>
</evidence>
<dbReference type="Proteomes" id="UP001396898">
    <property type="component" value="Unassembled WGS sequence"/>
</dbReference>
<gene>
    <name evidence="1" type="ORF">PG991_001467</name>
</gene>
<keyword evidence="2" id="KW-1185">Reference proteome</keyword>
<protein>
    <submittedName>
        <fullName evidence="1">Uncharacterized protein</fullName>
    </submittedName>
</protein>
<comment type="caution">
    <text evidence="1">The sequence shown here is derived from an EMBL/GenBank/DDBJ whole genome shotgun (WGS) entry which is preliminary data.</text>
</comment>
<organism evidence="1 2">
    <name type="scientific">Apiospora marii</name>
    <dbReference type="NCBI Taxonomy" id="335849"/>
    <lineage>
        <taxon>Eukaryota</taxon>
        <taxon>Fungi</taxon>
        <taxon>Dikarya</taxon>
        <taxon>Ascomycota</taxon>
        <taxon>Pezizomycotina</taxon>
        <taxon>Sordariomycetes</taxon>
        <taxon>Xylariomycetidae</taxon>
        <taxon>Amphisphaeriales</taxon>
        <taxon>Apiosporaceae</taxon>
        <taxon>Apiospora</taxon>
    </lineage>
</organism>
<dbReference type="EMBL" id="JAQQWI010000003">
    <property type="protein sequence ID" value="KAK8037153.1"/>
    <property type="molecule type" value="Genomic_DNA"/>
</dbReference>
<proteinExistence type="predicted"/>
<reference evidence="1 2" key="1">
    <citation type="submission" date="2023-01" db="EMBL/GenBank/DDBJ databases">
        <title>Analysis of 21 Apiospora genomes using comparative genomics revels a genus with tremendous synthesis potential of carbohydrate active enzymes and secondary metabolites.</title>
        <authorList>
            <person name="Sorensen T."/>
        </authorList>
    </citation>
    <scope>NUCLEOTIDE SEQUENCE [LARGE SCALE GENOMIC DNA]</scope>
    <source>
        <strain evidence="1 2">CBS 20057</strain>
    </source>
</reference>
<evidence type="ECO:0000313" key="1">
    <source>
        <dbReference type="EMBL" id="KAK8037153.1"/>
    </source>
</evidence>
<accession>A0ABR1SS52</accession>
<name>A0ABR1SS52_9PEZI</name>